<dbReference type="InterPro" id="IPR039425">
    <property type="entry name" value="RNA_pol_sigma-70-like"/>
</dbReference>
<dbReference type="InterPro" id="IPR036388">
    <property type="entry name" value="WH-like_DNA-bd_sf"/>
</dbReference>
<keyword evidence="3" id="KW-0731">Sigma factor</keyword>
<keyword evidence="2" id="KW-0805">Transcription regulation</keyword>
<reference evidence="9 10" key="1">
    <citation type="submission" date="2021-03" db="EMBL/GenBank/DDBJ databases">
        <title>novel species isolated from a fishpond in China.</title>
        <authorList>
            <person name="Lu H."/>
            <person name="Cai Z."/>
        </authorList>
    </citation>
    <scope>NUCLEOTIDE SEQUENCE [LARGE SCALE GENOMIC DNA]</scope>
    <source>
        <strain evidence="9 10">Y57</strain>
    </source>
</reference>
<gene>
    <name evidence="9" type="ORF">J0A65_17915</name>
</gene>
<evidence type="ECO:0000259" key="7">
    <source>
        <dbReference type="Pfam" id="PF04542"/>
    </source>
</evidence>
<dbReference type="Gene3D" id="1.10.10.10">
    <property type="entry name" value="Winged helix-like DNA-binding domain superfamily/Winged helix DNA-binding domain"/>
    <property type="match status" value="1"/>
</dbReference>
<accession>A0ABS3CXB0</accession>
<feature type="region of interest" description="Disordered" evidence="6">
    <location>
        <begin position="169"/>
        <end position="193"/>
    </location>
</feature>
<dbReference type="SUPFAM" id="SSF88946">
    <property type="entry name" value="Sigma2 domain of RNA polymerase sigma factors"/>
    <property type="match status" value="1"/>
</dbReference>
<dbReference type="Pfam" id="PF08281">
    <property type="entry name" value="Sigma70_r4_2"/>
    <property type="match status" value="1"/>
</dbReference>
<dbReference type="NCBIfam" id="TIGR02937">
    <property type="entry name" value="sigma70-ECF"/>
    <property type="match status" value="1"/>
</dbReference>
<evidence type="ECO:0000313" key="10">
    <source>
        <dbReference type="Proteomes" id="UP000663992"/>
    </source>
</evidence>
<dbReference type="SUPFAM" id="SSF88659">
    <property type="entry name" value="Sigma3 and sigma4 domains of RNA polymerase sigma factors"/>
    <property type="match status" value="1"/>
</dbReference>
<comment type="caution">
    <text evidence="9">The sequence shown here is derived from an EMBL/GenBank/DDBJ whole genome shotgun (WGS) entry which is preliminary data.</text>
</comment>
<evidence type="ECO:0000256" key="1">
    <source>
        <dbReference type="ARBA" id="ARBA00010641"/>
    </source>
</evidence>
<dbReference type="PANTHER" id="PTHR43133">
    <property type="entry name" value="RNA POLYMERASE ECF-TYPE SIGMA FACTO"/>
    <property type="match status" value="1"/>
</dbReference>
<feature type="domain" description="RNA polymerase sigma factor 70 region 4 type 2" evidence="8">
    <location>
        <begin position="118"/>
        <end position="166"/>
    </location>
</feature>
<dbReference type="InterPro" id="IPR013324">
    <property type="entry name" value="RNA_pol_sigma_r3/r4-like"/>
</dbReference>
<comment type="similarity">
    <text evidence="1">Belongs to the sigma-70 factor family. ECF subfamily.</text>
</comment>
<name>A0ABS3CXB0_9ALTE</name>
<dbReference type="RefSeq" id="WP_206595719.1">
    <property type="nucleotide sequence ID" value="NZ_JAFKCS010000022.1"/>
</dbReference>
<dbReference type="InterPro" id="IPR013249">
    <property type="entry name" value="RNA_pol_sigma70_r4_t2"/>
</dbReference>
<dbReference type="PANTHER" id="PTHR43133:SF8">
    <property type="entry name" value="RNA POLYMERASE SIGMA FACTOR HI_1459-RELATED"/>
    <property type="match status" value="1"/>
</dbReference>
<evidence type="ECO:0000256" key="5">
    <source>
        <dbReference type="ARBA" id="ARBA00023163"/>
    </source>
</evidence>
<dbReference type="Pfam" id="PF04542">
    <property type="entry name" value="Sigma70_r2"/>
    <property type="match status" value="1"/>
</dbReference>
<sequence>MQLPFRRAKAVTPGSSAPLLTCLMANQTALKAYIRRTLSEEADVEDLFQKLLLKALRMDNQQAIDNLLAYGYKMAQSLIIDHLRESQRQPDELVHEPEAPSLCLDTLLDHQQRITLYKQVIATMPALRREVFIRRRLHSESRDTIARAMGLSEEAIKKHLSRAMDDLRQAMEKLDPDLSPNSQSGSHSNKSFR</sequence>
<keyword evidence="10" id="KW-1185">Reference proteome</keyword>
<keyword evidence="5" id="KW-0804">Transcription</keyword>
<dbReference type="InterPro" id="IPR013325">
    <property type="entry name" value="RNA_pol_sigma_r2"/>
</dbReference>
<protein>
    <submittedName>
        <fullName evidence="9">RNA polymerase sigma factor</fullName>
    </submittedName>
</protein>
<dbReference type="EMBL" id="JAFKCS010000022">
    <property type="protein sequence ID" value="MBN7821750.1"/>
    <property type="molecule type" value="Genomic_DNA"/>
</dbReference>
<proteinExistence type="inferred from homology"/>
<dbReference type="InterPro" id="IPR007627">
    <property type="entry name" value="RNA_pol_sigma70_r2"/>
</dbReference>
<evidence type="ECO:0000313" key="9">
    <source>
        <dbReference type="EMBL" id="MBN7821750.1"/>
    </source>
</evidence>
<evidence type="ECO:0000256" key="2">
    <source>
        <dbReference type="ARBA" id="ARBA00023015"/>
    </source>
</evidence>
<organism evidence="9 10">
    <name type="scientific">Bowmanella yangjiangensis</name>
    <dbReference type="NCBI Taxonomy" id="2811230"/>
    <lineage>
        <taxon>Bacteria</taxon>
        <taxon>Pseudomonadati</taxon>
        <taxon>Pseudomonadota</taxon>
        <taxon>Gammaproteobacteria</taxon>
        <taxon>Alteromonadales</taxon>
        <taxon>Alteromonadaceae</taxon>
        <taxon>Bowmanella</taxon>
    </lineage>
</organism>
<evidence type="ECO:0000256" key="4">
    <source>
        <dbReference type="ARBA" id="ARBA00023125"/>
    </source>
</evidence>
<dbReference type="Proteomes" id="UP000663992">
    <property type="component" value="Unassembled WGS sequence"/>
</dbReference>
<feature type="domain" description="RNA polymerase sigma-70 region 2" evidence="7">
    <location>
        <begin position="24"/>
        <end position="88"/>
    </location>
</feature>
<dbReference type="InterPro" id="IPR014284">
    <property type="entry name" value="RNA_pol_sigma-70_dom"/>
</dbReference>
<feature type="compositionally biased region" description="Polar residues" evidence="6">
    <location>
        <begin position="179"/>
        <end position="193"/>
    </location>
</feature>
<keyword evidence="4" id="KW-0238">DNA-binding</keyword>
<evidence type="ECO:0000259" key="8">
    <source>
        <dbReference type="Pfam" id="PF08281"/>
    </source>
</evidence>
<evidence type="ECO:0000256" key="6">
    <source>
        <dbReference type="SAM" id="MobiDB-lite"/>
    </source>
</evidence>
<dbReference type="Gene3D" id="1.10.1740.10">
    <property type="match status" value="1"/>
</dbReference>
<evidence type="ECO:0000256" key="3">
    <source>
        <dbReference type="ARBA" id="ARBA00023082"/>
    </source>
</evidence>